<dbReference type="CDD" id="cd17546">
    <property type="entry name" value="REC_hyHK_CKI1_RcsC-like"/>
    <property type="match status" value="1"/>
</dbReference>
<keyword evidence="3 6" id="KW-0597">Phosphoprotein</keyword>
<evidence type="ECO:0000256" key="6">
    <source>
        <dbReference type="PROSITE-ProRule" id="PRU00169"/>
    </source>
</evidence>
<dbReference type="PROSITE" id="PS50110">
    <property type="entry name" value="RESPONSE_REGULATORY"/>
    <property type="match status" value="1"/>
</dbReference>
<dbReference type="Pfam" id="PF00512">
    <property type="entry name" value="HisKA"/>
    <property type="match status" value="1"/>
</dbReference>
<dbReference type="Gene3D" id="3.40.50.2300">
    <property type="match status" value="1"/>
</dbReference>
<dbReference type="Pfam" id="PF02518">
    <property type="entry name" value="HATPase_c"/>
    <property type="match status" value="1"/>
</dbReference>
<accession>A0ABW3B6H5</accession>
<comment type="catalytic activity">
    <reaction evidence="1">
        <text>ATP + protein L-histidine = ADP + protein N-phospho-L-histidine.</text>
        <dbReference type="EC" id="2.7.13.3"/>
    </reaction>
</comment>
<evidence type="ECO:0000256" key="4">
    <source>
        <dbReference type="ARBA" id="ARBA00022679"/>
    </source>
</evidence>
<gene>
    <name evidence="10" type="ORF">ACFQZJ_12450</name>
</gene>
<keyword evidence="10" id="KW-0547">Nucleotide-binding</keyword>
<dbReference type="SMART" id="SM00388">
    <property type="entry name" value="HisKA"/>
    <property type="match status" value="1"/>
</dbReference>
<keyword evidence="11" id="KW-1185">Reference proteome</keyword>
<dbReference type="PRINTS" id="PR00344">
    <property type="entry name" value="BCTRLSENSOR"/>
</dbReference>
<dbReference type="InterPro" id="IPR036097">
    <property type="entry name" value="HisK_dim/P_sf"/>
</dbReference>
<comment type="caution">
    <text evidence="10">The sequence shown here is derived from an EMBL/GenBank/DDBJ whole genome shotgun (WGS) entry which is preliminary data.</text>
</comment>
<evidence type="ECO:0000313" key="10">
    <source>
        <dbReference type="EMBL" id="MFD0798274.1"/>
    </source>
</evidence>
<dbReference type="GO" id="GO:0005524">
    <property type="term" value="F:ATP binding"/>
    <property type="evidence" value="ECO:0007669"/>
    <property type="project" value="UniProtKB-KW"/>
</dbReference>
<dbReference type="SUPFAM" id="SSF52172">
    <property type="entry name" value="CheY-like"/>
    <property type="match status" value="1"/>
</dbReference>
<keyword evidence="7" id="KW-0472">Membrane</keyword>
<keyword evidence="5" id="KW-0418">Kinase</keyword>
<dbReference type="SMART" id="SM00387">
    <property type="entry name" value="HATPase_c"/>
    <property type="match status" value="1"/>
</dbReference>
<keyword evidence="7" id="KW-0812">Transmembrane</keyword>
<dbReference type="Gene3D" id="3.30.565.10">
    <property type="entry name" value="Histidine kinase-like ATPase, C-terminal domain"/>
    <property type="match status" value="1"/>
</dbReference>
<dbReference type="CDD" id="cd00082">
    <property type="entry name" value="HisKA"/>
    <property type="match status" value="1"/>
</dbReference>
<dbReference type="Pfam" id="PF00072">
    <property type="entry name" value="Response_reg"/>
    <property type="match status" value="1"/>
</dbReference>
<dbReference type="Proteomes" id="UP001597012">
    <property type="component" value="Unassembled WGS sequence"/>
</dbReference>
<dbReference type="RefSeq" id="WP_379934953.1">
    <property type="nucleotide sequence ID" value="NZ_JBHTHY010000011.1"/>
</dbReference>
<dbReference type="PANTHER" id="PTHR43047:SF72">
    <property type="entry name" value="OSMOSENSING HISTIDINE PROTEIN KINASE SLN1"/>
    <property type="match status" value="1"/>
</dbReference>
<feature type="domain" description="Response regulatory" evidence="9">
    <location>
        <begin position="448"/>
        <end position="563"/>
    </location>
</feature>
<feature type="modified residue" description="4-aspartylphosphate" evidence="6">
    <location>
        <position position="498"/>
    </location>
</feature>
<proteinExistence type="predicted"/>
<keyword evidence="7" id="KW-1133">Transmembrane helix</keyword>
<dbReference type="EMBL" id="JBHTHY010000011">
    <property type="protein sequence ID" value="MFD0798274.1"/>
    <property type="molecule type" value="Genomic_DNA"/>
</dbReference>
<evidence type="ECO:0000256" key="5">
    <source>
        <dbReference type="ARBA" id="ARBA00022777"/>
    </source>
</evidence>
<dbReference type="EC" id="2.7.13.3" evidence="2"/>
<protein>
    <recommendedName>
        <fullName evidence="2">histidine kinase</fullName>
        <ecNumber evidence="2">2.7.13.3</ecNumber>
    </recommendedName>
</protein>
<evidence type="ECO:0000256" key="2">
    <source>
        <dbReference type="ARBA" id="ARBA00012438"/>
    </source>
</evidence>
<dbReference type="InterPro" id="IPR005467">
    <property type="entry name" value="His_kinase_dom"/>
</dbReference>
<dbReference type="SUPFAM" id="SSF55874">
    <property type="entry name" value="ATPase domain of HSP90 chaperone/DNA topoisomerase II/histidine kinase"/>
    <property type="match status" value="1"/>
</dbReference>
<evidence type="ECO:0000256" key="1">
    <source>
        <dbReference type="ARBA" id="ARBA00000085"/>
    </source>
</evidence>
<reference evidence="11" key="1">
    <citation type="journal article" date="2019" name="Int. J. Syst. Evol. Microbiol.">
        <title>The Global Catalogue of Microorganisms (GCM) 10K type strain sequencing project: providing services to taxonomists for standard genome sequencing and annotation.</title>
        <authorList>
            <consortium name="The Broad Institute Genomics Platform"/>
            <consortium name="The Broad Institute Genome Sequencing Center for Infectious Disease"/>
            <person name="Wu L."/>
            <person name="Ma J."/>
        </authorList>
    </citation>
    <scope>NUCLEOTIDE SEQUENCE [LARGE SCALE GENOMIC DNA]</scope>
    <source>
        <strain evidence="11">CCUG 61948</strain>
    </source>
</reference>
<evidence type="ECO:0000256" key="7">
    <source>
        <dbReference type="SAM" id="Phobius"/>
    </source>
</evidence>
<dbReference type="InterPro" id="IPR001789">
    <property type="entry name" value="Sig_transdc_resp-reg_receiver"/>
</dbReference>
<evidence type="ECO:0000259" key="9">
    <source>
        <dbReference type="PROSITE" id="PS50110"/>
    </source>
</evidence>
<feature type="transmembrane region" description="Helical" evidence="7">
    <location>
        <begin position="77"/>
        <end position="97"/>
    </location>
</feature>
<dbReference type="Gene3D" id="1.10.287.130">
    <property type="match status" value="1"/>
</dbReference>
<feature type="domain" description="Histidine kinase" evidence="8">
    <location>
        <begin position="205"/>
        <end position="423"/>
    </location>
</feature>
<name>A0ABW3B6H5_9FLAO</name>
<dbReference type="SMART" id="SM00448">
    <property type="entry name" value="REC"/>
    <property type="match status" value="1"/>
</dbReference>
<feature type="transmembrane region" description="Helical" evidence="7">
    <location>
        <begin position="51"/>
        <end position="70"/>
    </location>
</feature>
<dbReference type="PROSITE" id="PS50109">
    <property type="entry name" value="HIS_KIN"/>
    <property type="match status" value="1"/>
</dbReference>
<feature type="transmembrane region" description="Helical" evidence="7">
    <location>
        <begin position="125"/>
        <end position="142"/>
    </location>
</feature>
<organism evidence="10 11">
    <name type="scientific">Maribacter chungangensis</name>
    <dbReference type="NCBI Taxonomy" id="1069117"/>
    <lineage>
        <taxon>Bacteria</taxon>
        <taxon>Pseudomonadati</taxon>
        <taxon>Bacteroidota</taxon>
        <taxon>Flavobacteriia</taxon>
        <taxon>Flavobacteriales</taxon>
        <taxon>Flavobacteriaceae</taxon>
        <taxon>Maribacter</taxon>
    </lineage>
</organism>
<dbReference type="InterPro" id="IPR003594">
    <property type="entry name" value="HATPase_dom"/>
</dbReference>
<evidence type="ECO:0000259" key="8">
    <source>
        <dbReference type="PROSITE" id="PS50109"/>
    </source>
</evidence>
<dbReference type="SUPFAM" id="SSF47384">
    <property type="entry name" value="Homodimeric domain of signal transducing histidine kinase"/>
    <property type="match status" value="1"/>
</dbReference>
<dbReference type="InterPro" id="IPR003661">
    <property type="entry name" value="HisK_dim/P_dom"/>
</dbReference>
<evidence type="ECO:0000256" key="3">
    <source>
        <dbReference type="ARBA" id="ARBA00022553"/>
    </source>
</evidence>
<dbReference type="InterPro" id="IPR011006">
    <property type="entry name" value="CheY-like_superfamily"/>
</dbReference>
<feature type="transmembrane region" description="Helical" evidence="7">
    <location>
        <begin position="23"/>
        <end position="45"/>
    </location>
</feature>
<keyword evidence="4" id="KW-0808">Transferase</keyword>
<keyword evidence="10" id="KW-0067">ATP-binding</keyword>
<feature type="transmembrane region" description="Helical" evidence="7">
    <location>
        <begin position="103"/>
        <end position="120"/>
    </location>
</feature>
<feature type="transmembrane region" description="Helical" evidence="7">
    <location>
        <begin position="162"/>
        <end position="181"/>
    </location>
</feature>
<evidence type="ECO:0000313" key="11">
    <source>
        <dbReference type="Proteomes" id="UP001597012"/>
    </source>
</evidence>
<dbReference type="InterPro" id="IPR036890">
    <property type="entry name" value="HATPase_C_sf"/>
</dbReference>
<dbReference type="InterPro" id="IPR004358">
    <property type="entry name" value="Sig_transdc_His_kin-like_C"/>
</dbReference>
<dbReference type="PANTHER" id="PTHR43047">
    <property type="entry name" value="TWO-COMPONENT HISTIDINE PROTEIN KINASE"/>
    <property type="match status" value="1"/>
</dbReference>
<sequence>MGRIATLRDYLFGDRDNITLERYFVTICIFTAAVFTFIRCVFHIISGLALNSALLAGLVFVLFGGLYYAVRFLGFLFVPKVITTVGGLVFLDMAWYFQSLSKGPILFFILIFAAFVIWVWKGKHLFLFMVLYFLNLILLFSIDYNASEALVHYPNHKVRSVHIFLSLFCYAAVLIFILYTVKQEFIRQQKKAVRSEKLKTAFLANLSHEIRTPMNGILGFSGLLKNPNLTGELQRQYLGIIGRSGERMLSIINDIINISKIEAGVVHIARKEVDINEQLEYIYKFFKPEVEAKGITFSYPSSNTSEHLMIRTDPEKLVAIFINLVKNAIKYSTEGRISFGYTVVGNVVEFYVRDTGIGIAPERHKAIFERFVQAEIEDEAARQGVGLGLSIAKSYVELLGGNIWVQSQIGLGSKFTFTLPYNFISKKNKMNERKTALGEKTKGGLTLKVLIVEDDEISETLMVINVKEFCVAPLIARTGAEAVELCRAHPDLDLVLMDIQLPVFNGYEATKQIRQFNDDVVIIAQTAFGLSSDREKAMEAGCNDYISKPIDKDKLVGLIRKHLSKDTI</sequence>